<dbReference type="Gene3D" id="2.40.30.170">
    <property type="match status" value="1"/>
</dbReference>
<dbReference type="InterPro" id="IPR058647">
    <property type="entry name" value="BSH_CzcB-like"/>
</dbReference>
<dbReference type="InterPro" id="IPR051909">
    <property type="entry name" value="MFP_Cation_Efflux"/>
</dbReference>
<evidence type="ECO:0000256" key="2">
    <source>
        <dbReference type="ARBA" id="ARBA00022448"/>
    </source>
</evidence>
<accession>A0ABQ4SNL5</accession>
<name>A0ABQ4SNL5_9HYPH</name>
<reference evidence="6" key="1">
    <citation type="journal article" date="2021" name="Front. Microbiol.">
        <title>Comprehensive Comparative Genomics and Phenotyping of Methylobacterium Species.</title>
        <authorList>
            <person name="Alessa O."/>
            <person name="Ogura Y."/>
            <person name="Fujitani Y."/>
            <person name="Takami H."/>
            <person name="Hayashi T."/>
            <person name="Sahin N."/>
            <person name="Tani A."/>
        </authorList>
    </citation>
    <scope>NUCLEOTIDE SEQUENCE</scope>
    <source>
        <strain evidence="6">DSM 17168</strain>
    </source>
</reference>
<proteinExistence type="inferred from homology"/>
<dbReference type="PANTHER" id="PTHR30097:SF15">
    <property type="entry name" value="CATION EFFLUX SYSTEM PROTEIN CUSB"/>
    <property type="match status" value="1"/>
</dbReference>
<comment type="caution">
    <text evidence="6">The sequence shown here is derived from an EMBL/GenBank/DDBJ whole genome shotgun (WGS) entry which is preliminary data.</text>
</comment>
<keyword evidence="7" id="KW-1185">Reference proteome</keyword>
<evidence type="ECO:0000256" key="1">
    <source>
        <dbReference type="ARBA" id="ARBA00009477"/>
    </source>
</evidence>
<dbReference type="SUPFAM" id="SSF111369">
    <property type="entry name" value="HlyD-like secretion proteins"/>
    <property type="match status" value="1"/>
</dbReference>
<evidence type="ECO:0000259" key="3">
    <source>
        <dbReference type="Pfam" id="PF25954"/>
    </source>
</evidence>
<dbReference type="Pfam" id="PF25973">
    <property type="entry name" value="BSH_CzcB"/>
    <property type="match status" value="1"/>
</dbReference>
<dbReference type="Gene3D" id="1.10.287.470">
    <property type="entry name" value="Helix hairpin bin"/>
    <property type="match status" value="1"/>
</dbReference>
<dbReference type="InterPro" id="IPR058627">
    <property type="entry name" value="MdtA-like_C"/>
</dbReference>
<evidence type="ECO:0000259" key="5">
    <source>
        <dbReference type="Pfam" id="PF25973"/>
    </source>
</evidence>
<comment type="similarity">
    <text evidence="1">Belongs to the membrane fusion protein (MFP) (TC 8.A.1) family.</text>
</comment>
<organism evidence="6 7">
    <name type="scientific">Methylobacterium isbiliense</name>
    <dbReference type="NCBI Taxonomy" id="315478"/>
    <lineage>
        <taxon>Bacteria</taxon>
        <taxon>Pseudomonadati</taxon>
        <taxon>Pseudomonadota</taxon>
        <taxon>Alphaproteobacteria</taxon>
        <taxon>Hyphomicrobiales</taxon>
        <taxon>Methylobacteriaceae</taxon>
        <taxon>Methylobacterium</taxon>
    </lineage>
</organism>
<dbReference type="Pfam" id="PF25954">
    <property type="entry name" value="Beta-barrel_RND_2"/>
    <property type="match status" value="1"/>
</dbReference>
<dbReference type="Gene3D" id="2.40.50.100">
    <property type="match status" value="1"/>
</dbReference>
<feature type="domain" description="CzcB-like barrel-sandwich hybrid" evidence="5">
    <location>
        <begin position="84"/>
        <end position="237"/>
    </location>
</feature>
<dbReference type="NCBIfam" id="TIGR01730">
    <property type="entry name" value="RND_mfp"/>
    <property type="match status" value="1"/>
</dbReference>
<protein>
    <submittedName>
        <fullName evidence="6">Cobalt-zinc-cadmium resistance protein CzcB</fullName>
    </submittedName>
</protein>
<sequence>MQLLVVSVLVAGGAGAFWYRHPAKVEAAPVVTPGSAFVPPRDGGLILTEAQLATLTVNTVEARRFSEEIATEGKISVDEYRATPVFSPYPGRIVQIFGRTGERVEQGQRLFSIQANEMVQAQNDYLAALNVLNKSRSQFNFATSAEKRQRDLYETRATTLRELQSAQNDLTSATNDLRTAEVGLEAVRNRLRILGLTDADMTALQQKGAINPETMINAPLSGTIIQRKIGPGQYVTTGGSDPSYVIGDLSKVWLVAQLREPDAAKVDLGELVRFRVLAFPDRIFEARVNFIGSSVDPASRRITVRADVENRQNLLKPEMYASVRIVNEREAASLSVPRAAVIFEGDRASVWVLGEGNAVESRRIKAGIVSGGNVEVLDGLNIGEKVISKGALFVDRMAATE</sequence>
<evidence type="ECO:0000313" key="7">
    <source>
        <dbReference type="Proteomes" id="UP001055153"/>
    </source>
</evidence>
<dbReference type="Proteomes" id="UP001055153">
    <property type="component" value="Unassembled WGS sequence"/>
</dbReference>
<evidence type="ECO:0000259" key="4">
    <source>
        <dbReference type="Pfam" id="PF25967"/>
    </source>
</evidence>
<dbReference type="InterPro" id="IPR058792">
    <property type="entry name" value="Beta-barrel_RND_2"/>
</dbReference>
<dbReference type="Pfam" id="PF25967">
    <property type="entry name" value="RND-MFP_C"/>
    <property type="match status" value="1"/>
</dbReference>
<dbReference type="InterPro" id="IPR006143">
    <property type="entry name" value="RND_pump_MFP"/>
</dbReference>
<reference evidence="6" key="2">
    <citation type="submission" date="2021-08" db="EMBL/GenBank/DDBJ databases">
        <authorList>
            <person name="Tani A."/>
            <person name="Ola A."/>
            <person name="Ogura Y."/>
            <person name="Katsura K."/>
            <person name="Hayashi T."/>
        </authorList>
    </citation>
    <scope>NUCLEOTIDE SEQUENCE</scope>
    <source>
        <strain evidence="6">DSM 17168</strain>
    </source>
</reference>
<feature type="domain" description="Multidrug resistance protein MdtA-like C-terminal permuted SH3" evidence="4">
    <location>
        <begin position="336"/>
        <end position="390"/>
    </location>
</feature>
<keyword evidence="2" id="KW-0813">Transport</keyword>
<gene>
    <name evidence="6" type="primary">czcB_6</name>
    <name evidence="6" type="ORF">GMJLKIPL_5843</name>
</gene>
<dbReference type="EMBL" id="BPQQ01000095">
    <property type="protein sequence ID" value="GJE03886.1"/>
    <property type="molecule type" value="Genomic_DNA"/>
</dbReference>
<feature type="domain" description="CusB-like beta-barrel" evidence="3">
    <location>
        <begin position="251"/>
        <end position="327"/>
    </location>
</feature>
<dbReference type="Gene3D" id="2.40.420.20">
    <property type="match status" value="1"/>
</dbReference>
<dbReference type="PANTHER" id="PTHR30097">
    <property type="entry name" value="CATION EFFLUX SYSTEM PROTEIN CUSB"/>
    <property type="match status" value="1"/>
</dbReference>
<evidence type="ECO:0000313" key="6">
    <source>
        <dbReference type="EMBL" id="GJE03886.1"/>
    </source>
</evidence>